<reference evidence="1" key="1">
    <citation type="journal article" date="2022" name="DNA Res.">
        <title>Genome analysis of five recently described species of the CUG-Ser clade uncovers Candida theae as a new hybrid lineage with pathogenic potential in the Candida parapsilosis species complex.</title>
        <authorList>
            <person name="Mixao V."/>
            <person name="Del Olmo V."/>
            <person name="Hegedusova E."/>
            <person name="Saus E."/>
            <person name="Pryszcz L."/>
            <person name="Cillingova A."/>
            <person name="Nosek J."/>
            <person name="Gabaldon T."/>
        </authorList>
    </citation>
    <scope>NUCLEOTIDE SEQUENCE</scope>
    <source>
        <strain evidence="1">CBS 10844</strain>
    </source>
</reference>
<dbReference type="Proteomes" id="UP001202479">
    <property type="component" value="Unassembled WGS sequence"/>
</dbReference>
<dbReference type="GeneID" id="73378199"/>
<accession>A0AAI9T1D1</accession>
<proteinExistence type="predicted"/>
<keyword evidence="2" id="KW-1185">Reference proteome</keyword>
<dbReference type="RefSeq" id="XP_049182196.1">
    <property type="nucleotide sequence ID" value="XM_049326508.1"/>
</dbReference>
<evidence type="ECO:0000313" key="1">
    <source>
        <dbReference type="EMBL" id="KAI3406451.2"/>
    </source>
</evidence>
<organism evidence="1 2">
    <name type="scientific">Candida oxycetoniae</name>
    <dbReference type="NCBI Taxonomy" id="497107"/>
    <lineage>
        <taxon>Eukaryota</taxon>
        <taxon>Fungi</taxon>
        <taxon>Dikarya</taxon>
        <taxon>Ascomycota</taxon>
        <taxon>Saccharomycotina</taxon>
        <taxon>Pichiomycetes</taxon>
        <taxon>Debaryomycetaceae</taxon>
        <taxon>Candida/Lodderomyces clade</taxon>
        <taxon>Candida</taxon>
    </lineage>
</organism>
<protein>
    <submittedName>
        <fullName evidence="1">Uncharacterized protein</fullName>
    </submittedName>
</protein>
<gene>
    <name evidence="1" type="ORF">KGF56_000582</name>
</gene>
<dbReference type="AlphaFoldDB" id="A0AAI9T1D1"/>
<comment type="caution">
    <text evidence="1">The sequence shown here is derived from an EMBL/GenBank/DDBJ whole genome shotgun (WGS) entry which is preliminary data.</text>
</comment>
<dbReference type="EMBL" id="JAHUZD010000023">
    <property type="protein sequence ID" value="KAI3406451.2"/>
    <property type="molecule type" value="Genomic_DNA"/>
</dbReference>
<evidence type="ECO:0000313" key="2">
    <source>
        <dbReference type="Proteomes" id="UP001202479"/>
    </source>
</evidence>
<sequence length="527" mass="61015">MSQDSNSNSTVQFFKLSESEKSQLVLENPTIYTDFKFQWMLANHSHQLDVYKFVCQNHQYLDVKLLVLFTFNLLESKNLKAALSLQHFLLENNNSYQIPNQLWSIITDHVCKQADYLGAMFIYHELLDNHQFYEEITYGVQENNLVPFLINCSLLSQLAIVFANNEDSARLEGILRYFRRFYSFAAHSDIYQTILILLVETYSKSGNLEKALLAFKNLAFATRESSKRNTNRIKETQEKNISWRDENIQNNQYKVEFESTHTLDVHQKLLCQISQTEKYDPIIQRNVYSTSSSSLPSNATTTTATATATTTATTSITKSSNNPLISISLVNTDLPNFTNLLVEYFQANNQQYNNIHTLINFTLNSHVAISIYIVSALCQMSNPRLAFTFIKTLRNNTTKRNALRNQNFISIFDSIHRESKADYEFAQEVFNYYKNANKGHINIQVLKSYILFLLSSSFTNKADLVTYLSKLSTYNETDRHLYVTQDQHQSFQKKLESDDSNNNNYDYNDNNSYKNAFDNIIKITTCT</sequence>
<name>A0AAI9T1D1_9ASCO</name>